<accession>A0A9K3IVN9</accession>
<sequence>MTDVVPKLFTKLFTIDIPDNVSEVYVTGFRKTGEPIIDSLPRHPEWTGSLAVYEPCSNSINSLGIDGRDFSHYVYSYIESLLLL</sequence>
<evidence type="ECO:0000313" key="1">
    <source>
        <dbReference type="EMBL" id="KAF5803838.1"/>
    </source>
</evidence>
<reference evidence="1" key="2">
    <citation type="submission" date="2020-06" db="EMBL/GenBank/DDBJ databases">
        <title>Helianthus annuus Genome sequencing and assembly Release 2.</title>
        <authorList>
            <person name="Gouzy J."/>
            <person name="Langlade N."/>
            <person name="Munos S."/>
        </authorList>
    </citation>
    <scope>NUCLEOTIDE SEQUENCE</scope>
    <source>
        <tissue evidence="1">Leaves</tissue>
    </source>
</reference>
<organism evidence="1 2">
    <name type="scientific">Helianthus annuus</name>
    <name type="common">Common sunflower</name>
    <dbReference type="NCBI Taxonomy" id="4232"/>
    <lineage>
        <taxon>Eukaryota</taxon>
        <taxon>Viridiplantae</taxon>
        <taxon>Streptophyta</taxon>
        <taxon>Embryophyta</taxon>
        <taxon>Tracheophyta</taxon>
        <taxon>Spermatophyta</taxon>
        <taxon>Magnoliopsida</taxon>
        <taxon>eudicotyledons</taxon>
        <taxon>Gunneridae</taxon>
        <taxon>Pentapetalae</taxon>
        <taxon>asterids</taxon>
        <taxon>campanulids</taxon>
        <taxon>Asterales</taxon>
        <taxon>Asteraceae</taxon>
        <taxon>Asteroideae</taxon>
        <taxon>Heliantheae alliance</taxon>
        <taxon>Heliantheae</taxon>
        <taxon>Helianthus</taxon>
    </lineage>
</organism>
<gene>
    <name evidence="1" type="ORF">HanXRQr2_Chr06g0276101</name>
</gene>
<evidence type="ECO:0000313" key="2">
    <source>
        <dbReference type="Proteomes" id="UP000215914"/>
    </source>
</evidence>
<comment type="caution">
    <text evidence="1">The sequence shown here is derived from an EMBL/GenBank/DDBJ whole genome shotgun (WGS) entry which is preliminary data.</text>
</comment>
<protein>
    <submittedName>
        <fullName evidence="1">Uncharacterized protein</fullName>
    </submittedName>
</protein>
<proteinExistence type="predicted"/>
<name>A0A9K3IVN9_HELAN</name>
<dbReference type="Proteomes" id="UP000215914">
    <property type="component" value="Unassembled WGS sequence"/>
</dbReference>
<dbReference type="AlphaFoldDB" id="A0A9K3IVN9"/>
<keyword evidence="2" id="KW-1185">Reference proteome</keyword>
<dbReference type="Gramene" id="mRNA:HanXRQr2_Chr06g0276101">
    <property type="protein sequence ID" value="CDS:HanXRQr2_Chr06g0276101.1"/>
    <property type="gene ID" value="HanXRQr2_Chr06g0276101"/>
</dbReference>
<dbReference type="EMBL" id="MNCJ02000321">
    <property type="protein sequence ID" value="KAF5803838.1"/>
    <property type="molecule type" value="Genomic_DNA"/>
</dbReference>
<reference evidence="1" key="1">
    <citation type="journal article" date="2017" name="Nature">
        <title>The sunflower genome provides insights into oil metabolism, flowering and Asterid evolution.</title>
        <authorList>
            <person name="Badouin H."/>
            <person name="Gouzy J."/>
            <person name="Grassa C.J."/>
            <person name="Murat F."/>
            <person name="Staton S.E."/>
            <person name="Cottret L."/>
            <person name="Lelandais-Briere C."/>
            <person name="Owens G.L."/>
            <person name="Carrere S."/>
            <person name="Mayjonade B."/>
            <person name="Legrand L."/>
            <person name="Gill N."/>
            <person name="Kane N.C."/>
            <person name="Bowers J.E."/>
            <person name="Hubner S."/>
            <person name="Bellec A."/>
            <person name="Berard A."/>
            <person name="Berges H."/>
            <person name="Blanchet N."/>
            <person name="Boniface M.C."/>
            <person name="Brunel D."/>
            <person name="Catrice O."/>
            <person name="Chaidir N."/>
            <person name="Claudel C."/>
            <person name="Donnadieu C."/>
            <person name="Faraut T."/>
            <person name="Fievet G."/>
            <person name="Helmstetter N."/>
            <person name="King M."/>
            <person name="Knapp S.J."/>
            <person name="Lai Z."/>
            <person name="Le Paslier M.C."/>
            <person name="Lippi Y."/>
            <person name="Lorenzon L."/>
            <person name="Mandel J.R."/>
            <person name="Marage G."/>
            <person name="Marchand G."/>
            <person name="Marquand E."/>
            <person name="Bret-Mestries E."/>
            <person name="Morien E."/>
            <person name="Nambeesan S."/>
            <person name="Nguyen T."/>
            <person name="Pegot-Espagnet P."/>
            <person name="Pouilly N."/>
            <person name="Raftis F."/>
            <person name="Sallet E."/>
            <person name="Schiex T."/>
            <person name="Thomas J."/>
            <person name="Vandecasteele C."/>
            <person name="Vares D."/>
            <person name="Vear F."/>
            <person name="Vautrin S."/>
            <person name="Crespi M."/>
            <person name="Mangin B."/>
            <person name="Burke J.M."/>
            <person name="Salse J."/>
            <person name="Munos S."/>
            <person name="Vincourt P."/>
            <person name="Rieseberg L.H."/>
            <person name="Langlade N.B."/>
        </authorList>
    </citation>
    <scope>NUCLEOTIDE SEQUENCE</scope>
    <source>
        <tissue evidence="1">Leaves</tissue>
    </source>
</reference>